<comment type="caution">
    <text evidence="3">The sequence shown here is derived from an EMBL/GenBank/DDBJ whole genome shotgun (WGS) entry which is preliminary data.</text>
</comment>
<dbReference type="Gene3D" id="3.30.2130.10">
    <property type="entry name" value="VC0802-like"/>
    <property type="match status" value="1"/>
</dbReference>
<proteinExistence type="predicted"/>
<dbReference type="InterPro" id="IPR045865">
    <property type="entry name" value="ACT-like_dom_sf"/>
</dbReference>
<dbReference type="InterPro" id="IPR002912">
    <property type="entry name" value="ACT_dom"/>
</dbReference>
<dbReference type="AlphaFoldDB" id="A0A432MJX1"/>
<dbReference type="Pfam" id="PF19571">
    <property type="entry name" value="ACT_8"/>
    <property type="match status" value="1"/>
</dbReference>
<reference evidence="3 4" key="2">
    <citation type="submission" date="2019-01" db="EMBL/GenBank/DDBJ databases">
        <title>Tautonia sociabilis, a novel thermotolerant planctomycete of Isosphaeraceae family, isolated from a 4000 m deep subterranean habitat.</title>
        <authorList>
            <person name="Kovaleva O.L."/>
            <person name="Elcheninov A.G."/>
            <person name="Van Heerden E."/>
            <person name="Toshchakov S.V."/>
            <person name="Novikov A."/>
            <person name="Bonch-Osmolovskaya E.A."/>
            <person name="Kublanov I.V."/>
        </authorList>
    </citation>
    <scope>NUCLEOTIDE SEQUENCE [LARGE SCALE GENOMIC DNA]</scope>
    <source>
        <strain evidence="3 4">GM2012</strain>
    </source>
</reference>
<name>A0A432MJX1_9BACT</name>
<dbReference type="PANTHER" id="PTHR40099:SF1">
    <property type="entry name" value="ACETOLACTATE SYNTHASE, SMALL SUBUNIT"/>
    <property type="match status" value="1"/>
</dbReference>
<gene>
    <name evidence="3" type="ORF">TsocGM_10985</name>
</gene>
<feature type="region of interest" description="Disordered" evidence="1">
    <location>
        <begin position="130"/>
        <end position="149"/>
    </location>
</feature>
<dbReference type="EMBL" id="RYZH01000018">
    <property type="protein sequence ID" value="RUL87703.1"/>
    <property type="molecule type" value="Genomic_DNA"/>
</dbReference>
<protein>
    <submittedName>
        <fullName evidence="3">ACT domain-containing protein</fullName>
    </submittedName>
</protein>
<dbReference type="Proteomes" id="UP000280296">
    <property type="component" value="Unassembled WGS sequence"/>
</dbReference>
<evidence type="ECO:0000313" key="3">
    <source>
        <dbReference type="EMBL" id="RUL87703.1"/>
    </source>
</evidence>
<reference evidence="3 4" key="1">
    <citation type="submission" date="2018-12" db="EMBL/GenBank/DDBJ databases">
        <authorList>
            <person name="Toschakov S.V."/>
        </authorList>
    </citation>
    <scope>NUCLEOTIDE SEQUENCE [LARGE SCALE GENOMIC DNA]</scope>
    <source>
        <strain evidence="3 4">GM2012</strain>
    </source>
</reference>
<dbReference type="RefSeq" id="WP_126725413.1">
    <property type="nucleotide sequence ID" value="NZ_RYZH01000018.1"/>
</dbReference>
<dbReference type="InterPro" id="IPR045739">
    <property type="entry name" value="ACT_dom_pair"/>
</dbReference>
<accession>A0A432MJX1</accession>
<dbReference type="PROSITE" id="PS51671">
    <property type="entry name" value="ACT"/>
    <property type="match status" value="1"/>
</dbReference>
<dbReference type="PANTHER" id="PTHR40099">
    <property type="entry name" value="ACETOLACTATE SYNTHASE, SMALL SUBUNIT"/>
    <property type="match status" value="1"/>
</dbReference>
<sequence>MPFVTEVTARLENKPGRLAKICAAMAQEKINIRALSVMDSGERSVLRMIAEPVESARQVLTSLGVEADFSEVLSEELDNKPGALARLLQRFADEHINVEYAYTSASGPGKALGIFQVDNAKKAIQVLSHASGPSTVSDRDSGRRPLHSR</sequence>
<dbReference type="SUPFAM" id="SSF55021">
    <property type="entry name" value="ACT-like"/>
    <property type="match status" value="2"/>
</dbReference>
<evidence type="ECO:0000259" key="2">
    <source>
        <dbReference type="PROSITE" id="PS51671"/>
    </source>
</evidence>
<dbReference type="OrthoDB" id="214068at2"/>
<keyword evidence="4" id="KW-1185">Reference proteome</keyword>
<evidence type="ECO:0000256" key="1">
    <source>
        <dbReference type="SAM" id="MobiDB-lite"/>
    </source>
</evidence>
<evidence type="ECO:0000313" key="4">
    <source>
        <dbReference type="Proteomes" id="UP000280296"/>
    </source>
</evidence>
<feature type="domain" description="ACT" evidence="2">
    <location>
        <begin position="6"/>
        <end position="93"/>
    </location>
</feature>
<organism evidence="3 4">
    <name type="scientific">Tautonia sociabilis</name>
    <dbReference type="NCBI Taxonomy" id="2080755"/>
    <lineage>
        <taxon>Bacteria</taxon>
        <taxon>Pseudomonadati</taxon>
        <taxon>Planctomycetota</taxon>
        <taxon>Planctomycetia</taxon>
        <taxon>Isosphaerales</taxon>
        <taxon>Isosphaeraceae</taxon>
        <taxon>Tautonia</taxon>
    </lineage>
</organism>